<feature type="chain" id="PRO_5007834357" description="Neuromedin U" evidence="1">
    <location>
        <begin position="21"/>
        <end position="262"/>
    </location>
</feature>
<evidence type="ECO:0008006" key="4">
    <source>
        <dbReference type="Google" id="ProtNLM"/>
    </source>
</evidence>
<comment type="caution">
    <text evidence="2">The sequence shown here is derived from an EMBL/GenBank/DDBJ whole genome shotgun (WGS) entry which is preliminary data.</text>
</comment>
<name>A0A162FVG0_BDEBC</name>
<evidence type="ECO:0000256" key="1">
    <source>
        <dbReference type="SAM" id="SignalP"/>
    </source>
</evidence>
<dbReference type="EMBL" id="LUKD01000008">
    <property type="protein sequence ID" value="KYG62549.1"/>
    <property type="molecule type" value="Genomic_DNA"/>
</dbReference>
<reference evidence="2 3" key="1">
    <citation type="submission" date="2016-03" db="EMBL/GenBank/DDBJ databases">
        <authorList>
            <person name="Ploux O."/>
        </authorList>
    </citation>
    <scope>NUCLEOTIDE SEQUENCE [LARGE SCALE GENOMIC DNA]</scope>
    <source>
        <strain evidence="2 3">EC13</strain>
    </source>
</reference>
<dbReference type="RefSeq" id="WP_063208691.1">
    <property type="nucleotide sequence ID" value="NZ_LUKD01000008.1"/>
</dbReference>
<dbReference type="AlphaFoldDB" id="A0A162FVG0"/>
<proteinExistence type="predicted"/>
<sequence length="262" mass="28813">MKLQSIFFVMMILFAPRAFSEVSDDEMNKSNNPLTPSVGLNFHDYIASSIFGTDETSNTFFLRGSTPQKIGGLPQLTRVSLPYLSVPGIDGDQITGVGDLNIFDIFLLRPIGNVQLGIGPYFVFPTASEDETGAGKWQIGFSGTAISPKPWGLVGALLTYQHDIAGDEDRPTQNITTFQPLIMYNLPAGFYARSTGIWFFNFETGDYYIPVGVGGGKIWKLEGGINMNLFAEPQWTVAHEGDGVPNFQTFIGLNFQFPLNIQ</sequence>
<organism evidence="2 3">
    <name type="scientific">Bdellovibrio bacteriovorus</name>
    <dbReference type="NCBI Taxonomy" id="959"/>
    <lineage>
        <taxon>Bacteria</taxon>
        <taxon>Pseudomonadati</taxon>
        <taxon>Bdellovibrionota</taxon>
        <taxon>Bdellovibrionia</taxon>
        <taxon>Bdellovibrionales</taxon>
        <taxon>Pseudobdellovibrionaceae</taxon>
        <taxon>Bdellovibrio</taxon>
    </lineage>
</organism>
<dbReference type="Proteomes" id="UP000075799">
    <property type="component" value="Unassembled WGS sequence"/>
</dbReference>
<evidence type="ECO:0000313" key="2">
    <source>
        <dbReference type="EMBL" id="KYG62549.1"/>
    </source>
</evidence>
<evidence type="ECO:0000313" key="3">
    <source>
        <dbReference type="Proteomes" id="UP000075799"/>
    </source>
</evidence>
<keyword evidence="1" id="KW-0732">Signal</keyword>
<protein>
    <recommendedName>
        <fullName evidence="4">Neuromedin U</fullName>
    </recommendedName>
</protein>
<gene>
    <name evidence="2" type="ORF">AZI87_14690</name>
</gene>
<feature type="signal peptide" evidence="1">
    <location>
        <begin position="1"/>
        <end position="20"/>
    </location>
</feature>
<accession>A0A162FVG0</accession>